<keyword evidence="2" id="KW-1185">Reference proteome</keyword>
<name>Q2FNN3_METHJ</name>
<dbReference type="InParanoid" id="Q2FNN3"/>
<sequence>MDVVFDGSVLRPIDEIKLVPGKKYTIIINSDEIYEINPELDPAFNIASLAVDTGIPDLAHEHDHYLYGTDKRAKNE</sequence>
<proteinExistence type="predicted"/>
<dbReference type="KEGG" id="mhu:Mhun_1360"/>
<gene>
    <name evidence="1" type="ordered locus">Mhun_1360</name>
</gene>
<dbReference type="STRING" id="323259.Mhun_1360"/>
<dbReference type="Proteomes" id="UP000001941">
    <property type="component" value="Chromosome"/>
</dbReference>
<protein>
    <submittedName>
        <fullName evidence="1">Uncharacterized protein</fullName>
    </submittedName>
</protein>
<dbReference type="HOGENOM" id="CLU_176057_0_0_2"/>
<evidence type="ECO:0000313" key="2">
    <source>
        <dbReference type="Proteomes" id="UP000001941"/>
    </source>
</evidence>
<dbReference type="AlphaFoldDB" id="Q2FNN3"/>
<organism evidence="1 2">
    <name type="scientific">Methanospirillum hungatei JF-1 (strain ATCC 27890 / DSM 864 / NBRC 100397 / JF-1)</name>
    <dbReference type="NCBI Taxonomy" id="323259"/>
    <lineage>
        <taxon>Archaea</taxon>
        <taxon>Methanobacteriati</taxon>
        <taxon>Methanobacteriota</taxon>
        <taxon>Stenosarchaea group</taxon>
        <taxon>Methanomicrobia</taxon>
        <taxon>Methanomicrobiales</taxon>
        <taxon>Methanospirillaceae</taxon>
        <taxon>Methanospirillum</taxon>
    </lineage>
</organism>
<evidence type="ECO:0000313" key="1">
    <source>
        <dbReference type="EMBL" id="ABD41100.1"/>
    </source>
</evidence>
<dbReference type="EnsemblBacteria" id="ABD41100">
    <property type="protein sequence ID" value="ABD41100"/>
    <property type="gene ID" value="Mhun_1360"/>
</dbReference>
<dbReference type="SUPFAM" id="SSF141694">
    <property type="entry name" value="AF2212/PG0164-like"/>
    <property type="match status" value="1"/>
</dbReference>
<reference evidence="2" key="1">
    <citation type="journal article" date="2016" name="Stand. Genomic Sci.">
        <title>Complete genome sequence of Methanospirillum hungatei type strain JF1.</title>
        <authorList>
            <person name="Gunsalus R.P."/>
            <person name="Cook L.E."/>
            <person name="Crable B."/>
            <person name="Rohlin L."/>
            <person name="McDonald E."/>
            <person name="Mouttaki H."/>
            <person name="Sieber J.R."/>
            <person name="Poweleit N."/>
            <person name="Zhou H."/>
            <person name="Lapidus A.L."/>
            <person name="Daligault H.E."/>
            <person name="Land M."/>
            <person name="Gilna P."/>
            <person name="Ivanova N."/>
            <person name="Kyrpides N."/>
            <person name="Culley D.E."/>
            <person name="McInerney M.J."/>
        </authorList>
    </citation>
    <scope>NUCLEOTIDE SEQUENCE [LARGE SCALE GENOMIC DNA]</scope>
    <source>
        <strain evidence="2">ATCC 27890 / DSM 864 / NBRC 100397 / JF-1</strain>
    </source>
</reference>
<accession>Q2FNN3</accession>
<dbReference type="EMBL" id="CP000254">
    <property type="protein sequence ID" value="ABD41100.1"/>
    <property type="molecule type" value="Genomic_DNA"/>
</dbReference>